<dbReference type="PANTHER" id="PTHR37464">
    <property type="entry name" value="BLL2463 PROTEIN"/>
    <property type="match status" value="1"/>
</dbReference>
<evidence type="ECO:0000313" key="3">
    <source>
        <dbReference type="EMBL" id="TWU63081.1"/>
    </source>
</evidence>
<protein>
    <recommendedName>
        <fullName evidence="2">Aerotolerance regulator N-terminal domain-containing protein</fullName>
    </recommendedName>
</protein>
<dbReference type="AlphaFoldDB" id="A0A5C6FSF6"/>
<dbReference type="InterPro" id="IPR011933">
    <property type="entry name" value="Double_TM_dom"/>
</dbReference>
<keyword evidence="1" id="KW-1133">Transmembrane helix</keyword>
<keyword evidence="1" id="KW-0472">Membrane</keyword>
<dbReference type="SUPFAM" id="SSF52317">
    <property type="entry name" value="Class I glutamine amidotransferase-like"/>
    <property type="match status" value="1"/>
</dbReference>
<feature type="domain" description="Aerotolerance regulator N-terminal" evidence="2">
    <location>
        <begin position="1"/>
        <end position="76"/>
    </location>
</feature>
<name>A0A5C6FSF6_9PLAN</name>
<dbReference type="InterPro" id="IPR024163">
    <property type="entry name" value="Aerotolerance_reg_N"/>
</dbReference>
<reference evidence="3 4" key="1">
    <citation type="submission" date="2019-02" db="EMBL/GenBank/DDBJ databases">
        <title>Deep-cultivation of Planctomycetes and their phenomic and genomic characterization uncovers novel biology.</title>
        <authorList>
            <person name="Wiegand S."/>
            <person name="Jogler M."/>
            <person name="Boedeker C."/>
            <person name="Pinto D."/>
            <person name="Vollmers J."/>
            <person name="Rivas-Marin E."/>
            <person name="Kohn T."/>
            <person name="Peeters S.H."/>
            <person name="Heuer A."/>
            <person name="Rast P."/>
            <person name="Oberbeckmann S."/>
            <person name="Bunk B."/>
            <person name="Jeske O."/>
            <person name="Meyerdierks A."/>
            <person name="Storesund J.E."/>
            <person name="Kallscheuer N."/>
            <person name="Luecker S."/>
            <person name="Lage O.M."/>
            <person name="Pohl T."/>
            <person name="Merkel B.J."/>
            <person name="Hornburger P."/>
            <person name="Mueller R.-W."/>
            <person name="Bruemmer F."/>
            <person name="Labrenz M."/>
            <person name="Spormann A.M."/>
            <person name="Op Den Camp H."/>
            <person name="Overmann J."/>
            <person name="Amann R."/>
            <person name="Jetten M.S.M."/>
            <person name="Mascher T."/>
            <person name="Medema M.H."/>
            <person name="Devos D.P."/>
            <person name="Kaster A.-K."/>
            <person name="Ovreas L."/>
            <person name="Rohde M."/>
            <person name="Galperin M.Y."/>
            <person name="Jogler C."/>
        </authorList>
    </citation>
    <scope>NUCLEOTIDE SEQUENCE [LARGE SCALE GENOMIC DNA]</scope>
    <source>
        <strain evidence="3 4">V7</strain>
    </source>
</reference>
<feature type="transmembrane region" description="Helical" evidence="1">
    <location>
        <begin position="6"/>
        <end position="25"/>
    </location>
</feature>
<evidence type="ECO:0000259" key="2">
    <source>
        <dbReference type="Pfam" id="PF07584"/>
    </source>
</evidence>
<feature type="transmembrane region" description="Helical" evidence="1">
    <location>
        <begin position="84"/>
        <end position="108"/>
    </location>
</feature>
<dbReference type="InterPro" id="IPR029062">
    <property type="entry name" value="Class_I_gatase-like"/>
</dbReference>
<sequence length="814" mass="87772">MTFVNATLILGTLAVAVPIALHLIAPKQPRRESFPTVRFLTQRFESNRTRLKIKRWWLLALRILALAALAIALAGPLVRSELSTAWLAAGIGLVAGLALLGLATASLFRGISKSTIAALTISGAIACTASIGWAGFSLLASDAPVAASRNPIALAILLDNGPTSQWDAGGTNHLDAIRVAAKELVGRAAPGSRVVIADRSSRPVVFATDTAAAINQIENVRMRPDAAPISGKLDAMLRLLGNSDLEDRHLIIVSNLSRSSWMTPPQQALVDDRVAVSVLDVGKFDASNRSLKLLHHDPHPPLGQATAVRGTITVQGSADDRSVTATVELIQFADDPTRPLIRDGVRIDPESRVVDRAVVSIANGRSSEFVVTLPPEPDVGIRHGMIRLASSDALAADDQRFLSWSIQPRRPLLIVTQDPDQADLIAWAATSPLAPDDPNSAFQVDVIREDVFAAIDQSRFDAVIFLDPSASLLAAIDWDAFFSQGSAAGIIAGSRLTGGFDQHEVLPTFKRVWKVPSPGSFLEIVRPGHQIFDELASLDPQPRWSDFRIRRYWQIEPKKDQETLAAYAGTDHPAIIAMQRDQGRLAVMTTPLAAGAFPSDRWNDLFGSDAWPTFILTRQLVRWLATPKVGTLQARVGLPIQLSLSALKKSPTGSGANNRLDNAADPTVRWQLFSPRSDLPTPIETASDAPRLTVGQISQVGTYWLRSPRGTLGFSSNWNDDDLIAEKASVDDLTAWLGPKDDKTGFTLTDDLSNIELVGTKGAPSISLRSPILLLAVIAFILEQVLGNRFYRQAKGAQPTSGIQSLAGDRRISA</sequence>
<feature type="transmembrane region" description="Helical" evidence="1">
    <location>
        <begin position="56"/>
        <end position="78"/>
    </location>
</feature>
<organism evidence="3 4">
    <name type="scientific">Crateriforma conspicua</name>
    <dbReference type="NCBI Taxonomy" id="2527996"/>
    <lineage>
        <taxon>Bacteria</taxon>
        <taxon>Pseudomonadati</taxon>
        <taxon>Planctomycetota</taxon>
        <taxon>Planctomycetia</taxon>
        <taxon>Planctomycetales</taxon>
        <taxon>Planctomycetaceae</taxon>
        <taxon>Crateriforma</taxon>
    </lineage>
</organism>
<evidence type="ECO:0000256" key="1">
    <source>
        <dbReference type="SAM" id="Phobius"/>
    </source>
</evidence>
<comment type="caution">
    <text evidence="3">The sequence shown here is derived from an EMBL/GenBank/DDBJ whole genome shotgun (WGS) entry which is preliminary data.</text>
</comment>
<dbReference type="Gene3D" id="3.40.50.880">
    <property type="match status" value="1"/>
</dbReference>
<accession>A0A5C6FSF6</accession>
<feature type="transmembrane region" description="Helical" evidence="1">
    <location>
        <begin position="115"/>
        <end position="140"/>
    </location>
</feature>
<dbReference type="NCBIfam" id="TIGR02226">
    <property type="entry name" value="two_anch"/>
    <property type="match status" value="1"/>
</dbReference>
<evidence type="ECO:0000313" key="4">
    <source>
        <dbReference type="Proteomes" id="UP000316476"/>
    </source>
</evidence>
<dbReference type="RefSeq" id="WP_197138259.1">
    <property type="nucleotide sequence ID" value="NZ_SJPZ01000002.1"/>
</dbReference>
<dbReference type="Proteomes" id="UP000316476">
    <property type="component" value="Unassembled WGS sequence"/>
</dbReference>
<keyword evidence="1" id="KW-0812">Transmembrane</keyword>
<dbReference type="PANTHER" id="PTHR37464:SF1">
    <property type="entry name" value="BLL2463 PROTEIN"/>
    <property type="match status" value="1"/>
</dbReference>
<proteinExistence type="predicted"/>
<gene>
    <name evidence="3" type="ORF">V7x_48190</name>
</gene>
<dbReference type="EMBL" id="SJPZ01000002">
    <property type="protein sequence ID" value="TWU63081.1"/>
    <property type="molecule type" value="Genomic_DNA"/>
</dbReference>
<dbReference type="Pfam" id="PF07584">
    <property type="entry name" value="BatA"/>
    <property type="match status" value="1"/>
</dbReference>